<feature type="compositionally biased region" description="Basic and acidic residues" evidence="1">
    <location>
        <begin position="1"/>
        <end position="16"/>
    </location>
</feature>
<evidence type="ECO:0000256" key="1">
    <source>
        <dbReference type="SAM" id="MobiDB-lite"/>
    </source>
</evidence>
<comment type="caution">
    <text evidence="2">The sequence shown here is derived from an EMBL/GenBank/DDBJ whole genome shotgun (WGS) entry which is preliminary data.</text>
</comment>
<evidence type="ECO:0000313" key="3">
    <source>
        <dbReference type="Proteomes" id="UP001177670"/>
    </source>
</evidence>
<keyword evidence="3" id="KW-1185">Reference proteome</keyword>
<organism evidence="2 3">
    <name type="scientific">Melipona bicolor</name>
    <dbReference type="NCBI Taxonomy" id="60889"/>
    <lineage>
        <taxon>Eukaryota</taxon>
        <taxon>Metazoa</taxon>
        <taxon>Ecdysozoa</taxon>
        <taxon>Arthropoda</taxon>
        <taxon>Hexapoda</taxon>
        <taxon>Insecta</taxon>
        <taxon>Pterygota</taxon>
        <taxon>Neoptera</taxon>
        <taxon>Endopterygota</taxon>
        <taxon>Hymenoptera</taxon>
        <taxon>Apocrita</taxon>
        <taxon>Aculeata</taxon>
        <taxon>Apoidea</taxon>
        <taxon>Anthophila</taxon>
        <taxon>Apidae</taxon>
        <taxon>Melipona</taxon>
    </lineage>
</organism>
<protein>
    <submittedName>
        <fullName evidence="2">Uncharacterized protein</fullName>
    </submittedName>
</protein>
<feature type="compositionally biased region" description="Basic and acidic residues" evidence="1">
    <location>
        <begin position="26"/>
        <end position="41"/>
    </location>
</feature>
<name>A0AA40FHL2_9HYME</name>
<gene>
    <name evidence="2" type="ORF">K0M31_013802</name>
</gene>
<reference evidence="2" key="1">
    <citation type="submission" date="2021-10" db="EMBL/GenBank/DDBJ databases">
        <title>Melipona bicolor Genome sequencing and assembly.</title>
        <authorList>
            <person name="Araujo N.S."/>
            <person name="Arias M.C."/>
        </authorList>
    </citation>
    <scope>NUCLEOTIDE SEQUENCE</scope>
    <source>
        <strain evidence="2">USP_2M_L1-L4_2017</strain>
        <tissue evidence="2">Whole body</tissue>
    </source>
</reference>
<dbReference type="EMBL" id="JAHYIQ010000039">
    <property type="protein sequence ID" value="KAK1119030.1"/>
    <property type="molecule type" value="Genomic_DNA"/>
</dbReference>
<dbReference type="AlphaFoldDB" id="A0AA40FHL2"/>
<dbReference type="Proteomes" id="UP001177670">
    <property type="component" value="Unassembled WGS sequence"/>
</dbReference>
<feature type="region of interest" description="Disordered" evidence="1">
    <location>
        <begin position="1"/>
        <end position="41"/>
    </location>
</feature>
<sequence>MDRRVRESVRWEEERRRTRKGGQKAGKHDATKKDEQKTVADGERRKWVNVLKVKETES</sequence>
<evidence type="ECO:0000313" key="2">
    <source>
        <dbReference type="EMBL" id="KAK1119030.1"/>
    </source>
</evidence>
<accession>A0AA40FHL2</accession>
<proteinExistence type="predicted"/>